<feature type="compositionally biased region" description="Polar residues" evidence="1">
    <location>
        <begin position="578"/>
        <end position="611"/>
    </location>
</feature>
<evidence type="ECO:0000313" key="3">
    <source>
        <dbReference type="Proteomes" id="UP001159363"/>
    </source>
</evidence>
<accession>A0ABQ9IPM3</accession>
<evidence type="ECO:0000313" key="2">
    <source>
        <dbReference type="EMBL" id="KAJ8898462.1"/>
    </source>
</evidence>
<evidence type="ECO:0000256" key="1">
    <source>
        <dbReference type="SAM" id="MobiDB-lite"/>
    </source>
</evidence>
<comment type="caution">
    <text evidence="2">The sequence shown here is derived from an EMBL/GenBank/DDBJ whole genome shotgun (WGS) entry which is preliminary data.</text>
</comment>
<sequence length="1345" mass="150799">MDEQHKTQQTASLLTNAPLSTLLHHPSKTWAEQMPKFGGKSGENPVKFIVKFEEYAILFELSDHALCLRSYHKKEMMRILEQQISREKQETGRQTEAAVEHELRCQVRGEETKRVKIAARGERENVSFAKHVTHVVTRAKRAEMAVSHNRHTCDCKHCTTRRCPTRKTGRRTFCQYFRAVECKNYNPWETLTGQCSEIYDPEKLPEPPRTTHCDKQQTGDIREAIKVLVRQRLHLAAERRAKYEKKFQSQLVLKRVVSVSKQHYDHVMGKLMPLFAGPFEVKRDVFLNCYELVVPGTSDIIGRQNLHHVSLRNYSAREINNYHRHVKIMLPRMERSYQLYTEAKQIAYHHETLERRHEQRNGMLHTERLEPSDSEVTIVQVQRKLQHMKGATDNLAAAKRSDSLVSLTSAVPVDNSGLAEPSNLSDSSEVVDSMDNIDITEGSLDQVVDRSADDLSIPEGSLDQVVDGSMDDLEIPEESLGKVIGGSAEDLEIPGGSLNKVVDGSKNDFEIPEGSLSQAVDRSTDDLETPEVSPGSMYSLGADRTTDEQGSYRDAFGGGIPKKTVNFPGTEHAEALFQQPQTTTNELEAVESESTSLETTVPGQQTSSQEQPLPLEEPGMIAKSVSSLGAPTDTQPAGTVPDTQNSEEDISEVISIDDITLSTSQKSKGAEGDRLLFEGGSASSLDRFANRRRGSESSIGIKENKTRNIFWRIGRLFTKLFRGKEENSLDREIPSGAAVAQRIELYQLIGWRVPSGAAVAQWIERLQGGRSDSVDGEIPSGAAVAQWMEGFQLQGEITEYLSVDTVMDTEQSTTYPVEFLNSLQFSGYVGMQWCGSQSAPSPQHLGVPGSTSGGVISGFPQVGIVPDDARWSAGSPLHSGAAPYSLHFTLVGSQDLDFKSRSNIFTRSRNIFNDNAIVVHERYQFRLRTGSMRVEHLSPGMKFDVRAANGITRRTRQTDVGCPPKEDPAIAGAADPPKPLYLMLLAQVAVQSLPKRSRWVGTGIFSPKDLRSCYTSIPDVCNRDFLWLLAERLIEKTCSHLTGPIRIKYLDTERPELVGKHLRHLKIFTRKTPVPIDGLEVWGPCRPRKRVDITKAGQKYPFCVGSGIVLISTVASVDCSCEFPHAWSVVRLRDESHDTDRTLFIHKLAVPSLSAPALRHLVLTSQILIHDDEREALTPNATEQTMQETSQRLHSPVKLRQHVIGHVPGELDDYAHPSNLHSLWWVMFLVHSPVKLFSQHVRSALLSDKAVLTEFRRVAGQQVVRLELDPLQNVLVGQVHRYPQRYVQLFKKWPPYREQPSWLDEEKYRERDTHPHSAAICEENSANVTGETWKVICRLEGESSD</sequence>
<feature type="compositionally biased region" description="Polar residues" evidence="1">
    <location>
        <begin position="627"/>
        <end position="644"/>
    </location>
</feature>
<feature type="region of interest" description="Disordered" evidence="1">
    <location>
        <begin position="504"/>
        <end position="559"/>
    </location>
</feature>
<feature type="region of interest" description="Disordered" evidence="1">
    <location>
        <begin position="627"/>
        <end position="646"/>
    </location>
</feature>
<protein>
    <submittedName>
        <fullName evidence="2">Uncharacterized protein</fullName>
    </submittedName>
</protein>
<gene>
    <name evidence="2" type="ORF">PR048_003822</name>
</gene>
<feature type="region of interest" description="Disordered" evidence="1">
    <location>
        <begin position="578"/>
        <end position="613"/>
    </location>
</feature>
<organism evidence="2 3">
    <name type="scientific">Dryococelus australis</name>
    <dbReference type="NCBI Taxonomy" id="614101"/>
    <lineage>
        <taxon>Eukaryota</taxon>
        <taxon>Metazoa</taxon>
        <taxon>Ecdysozoa</taxon>
        <taxon>Arthropoda</taxon>
        <taxon>Hexapoda</taxon>
        <taxon>Insecta</taxon>
        <taxon>Pterygota</taxon>
        <taxon>Neoptera</taxon>
        <taxon>Polyneoptera</taxon>
        <taxon>Phasmatodea</taxon>
        <taxon>Verophasmatodea</taxon>
        <taxon>Anareolatae</taxon>
        <taxon>Phasmatidae</taxon>
        <taxon>Eurycanthinae</taxon>
        <taxon>Dryococelus</taxon>
    </lineage>
</organism>
<proteinExistence type="predicted"/>
<name>A0ABQ9IPM3_9NEOP</name>
<keyword evidence="3" id="KW-1185">Reference proteome</keyword>
<reference evidence="2 3" key="1">
    <citation type="submission" date="2023-02" db="EMBL/GenBank/DDBJ databases">
        <title>LHISI_Scaffold_Assembly.</title>
        <authorList>
            <person name="Stuart O.P."/>
            <person name="Cleave R."/>
            <person name="Magrath M.J.L."/>
            <person name="Mikheyev A.S."/>
        </authorList>
    </citation>
    <scope>NUCLEOTIDE SEQUENCE [LARGE SCALE GENOMIC DNA]</scope>
    <source>
        <strain evidence="2">Daus_M_001</strain>
        <tissue evidence="2">Leg muscle</tissue>
    </source>
</reference>
<dbReference type="Proteomes" id="UP001159363">
    <property type="component" value="Chromosome 1"/>
</dbReference>
<dbReference type="EMBL" id="JARBHB010000001">
    <property type="protein sequence ID" value="KAJ8898462.1"/>
    <property type="molecule type" value="Genomic_DNA"/>
</dbReference>